<dbReference type="PROSITE" id="PS50043">
    <property type="entry name" value="HTH_LUXR_2"/>
    <property type="match status" value="1"/>
</dbReference>
<dbReference type="SUPFAM" id="SSF52172">
    <property type="entry name" value="CheY-like"/>
    <property type="match status" value="1"/>
</dbReference>
<dbReference type="InterPro" id="IPR016032">
    <property type="entry name" value="Sig_transdc_resp-reg_C-effctor"/>
</dbReference>
<dbReference type="EMBL" id="JALJXV010000009">
    <property type="protein sequence ID" value="MCP1676507.1"/>
    <property type="molecule type" value="Genomic_DNA"/>
</dbReference>
<evidence type="ECO:0000256" key="2">
    <source>
        <dbReference type="ARBA" id="ARBA00023012"/>
    </source>
</evidence>
<dbReference type="FunFam" id="3.40.50.2300:FF:000018">
    <property type="entry name" value="DNA-binding transcriptional regulator NtrC"/>
    <property type="match status" value="1"/>
</dbReference>
<dbReference type="SUPFAM" id="SSF46894">
    <property type="entry name" value="C-terminal effector domain of the bipartite response regulators"/>
    <property type="match status" value="1"/>
</dbReference>
<dbReference type="InterPro" id="IPR011006">
    <property type="entry name" value="CheY-like_superfamily"/>
</dbReference>
<gene>
    <name evidence="9" type="ORF">J2T57_003668</name>
</gene>
<dbReference type="RefSeq" id="WP_253482834.1">
    <property type="nucleotide sequence ID" value="NZ_JALJXV010000009.1"/>
</dbReference>
<organism evidence="9 10">
    <name type="scientific">Natronocella acetinitrilica</name>
    <dbReference type="NCBI Taxonomy" id="414046"/>
    <lineage>
        <taxon>Bacteria</taxon>
        <taxon>Pseudomonadati</taxon>
        <taxon>Pseudomonadota</taxon>
        <taxon>Gammaproteobacteria</taxon>
        <taxon>Chromatiales</taxon>
        <taxon>Ectothiorhodospiraceae</taxon>
        <taxon>Natronocella</taxon>
    </lineage>
</organism>
<dbReference type="PANTHER" id="PTHR44688:SF16">
    <property type="entry name" value="DNA-BINDING TRANSCRIPTIONAL ACTIVATOR DEVR_DOSR"/>
    <property type="match status" value="1"/>
</dbReference>
<name>A0AAE3KHM7_9GAMM</name>
<evidence type="ECO:0000256" key="3">
    <source>
        <dbReference type="ARBA" id="ARBA00023015"/>
    </source>
</evidence>
<evidence type="ECO:0000313" key="10">
    <source>
        <dbReference type="Proteomes" id="UP001205843"/>
    </source>
</evidence>
<feature type="domain" description="HTH luxR-type" evidence="7">
    <location>
        <begin position="134"/>
        <end position="199"/>
    </location>
</feature>
<dbReference type="SMART" id="SM00448">
    <property type="entry name" value="REC"/>
    <property type="match status" value="1"/>
</dbReference>
<dbReference type="Pfam" id="PF00196">
    <property type="entry name" value="GerE"/>
    <property type="match status" value="1"/>
</dbReference>
<evidence type="ECO:0000256" key="1">
    <source>
        <dbReference type="ARBA" id="ARBA00022553"/>
    </source>
</evidence>
<keyword evidence="2" id="KW-0902">Two-component regulatory system</keyword>
<dbReference type="AlphaFoldDB" id="A0AAE3KHM7"/>
<protein>
    <submittedName>
        <fullName evidence="9">FixJ family two-component response regulator</fullName>
    </submittedName>
</protein>
<dbReference type="Gene3D" id="3.40.50.2300">
    <property type="match status" value="1"/>
</dbReference>
<dbReference type="CDD" id="cd06170">
    <property type="entry name" value="LuxR_C_like"/>
    <property type="match status" value="1"/>
</dbReference>
<dbReference type="PANTHER" id="PTHR44688">
    <property type="entry name" value="DNA-BINDING TRANSCRIPTIONAL ACTIVATOR DEVR_DOSR"/>
    <property type="match status" value="1"/>
</dbReference>
<evidence type="ECO:0000259" key="8">
    <source>
        <dbReference type="PROSITE" id="PS50110"/>
    </source>
</evidence>
<evidence type="ECO:0000259" key="7">
    <source>
        <dbReference type="PROSITE" id="PS50043"/>
    </source>
</evidence>
<dbReference type="CDD" id="cd17537">
    <property type="entry name" value="REC_FixJ"/>
    <property type="match status" value="1"/>
</dbReference>
<keyword evidence="10" id="KW-1185">Reference proteome</keyword>
<keyword evidence="1 6" id="KW-0597">Phosphoprotein</keyword>
<comment type="caution">
    <text evidence="9">The sequence shown here is derived from an EMBL/GenBank/DDBJ whole genome shotgun (WGS) entry which is preliminary data.</text>
</comment>
<dbReference type="PRINTS" id="PR00038">
    <property type="entry name" value="HTHLUXR"/>
</dbReference>
<dbReference type="PROSITE" id="PS00622">
    <property type="entry name" value="HTH_LUXR_1"/>
    <property type="match status" value="1"/>
</dbReference>
<dbReference type="GO" id="GO:0000160">
    <property type="term" value="P:phosphorelay signal transduction system"/>
    <property type="evidence" value="ECO:0007669"/>
    <property type="project" value="UniProtKB-KW"/>
</dbReference>
<dbReference type="Pfam" id="PF00072">
    <property type="entry name" value="Response_reg"/>
    <property type="match status" value="1"/>
</dbReference>
<reference evidence="9" key="1">
    <citation type="submission" date="2022-03" db="EMBL/GenBank/DDBJ databases">
        <title>Genomic Encyclopedia of Type Strains, Phase III (KMG-III): the genomes of soil and plant-associated and newly described type strains.</title>
        <authorList>
            <person name="Whitman W."/>
        </authorList>
    </citation>
    <scope>NUCLEOTIDE SEQUENCE</scope>
    <source>
        <strain evidence="9">ANL 6-2</strain>
    </source>
</reference>
<keyword evidence="3" id="KW-0805">Transcription regulation</keyword>
<keyword evidence="4" id="KW-0238">DNA-binding</keyword>
<dbReference type="InterPro" id="IPR036388">
    <property type="entry name" value="WH-like_DNA-bd_sf"/>
</dbReference>
<dbReference type="InterPro" id="IPR001789">
    <property type="entry name" value="Sig_transdc_resp-reg_receiver"/>
</dbReference>
<dbReference type="PROSITE" id="PS50110">
    <property type="entry name" value="RESPONSE_REGULATORY"/>
    <property type="match status" value="1"/>
</dbReference>
<dbReference type="Proteomes" id="UP001205843">
    <property type="component" value="Unassembled WGS sequence"/>
</dbReference>
<dbReference type="Gene3D" id="1.10.10.10">
    <property type="entry name" value="Winged helix-like DNA-binding domain superfamily/Winged helix DNA-binding domain"/>
    <property type="match status" value="1"/>
</dbReference>
<proteinExistence type="predicted"/>
<evidence type="ECO:0000256" key="4">
    <source>
        <dbReference type="ARBA" id="ARBA00023125"/>
    </source>
</evidence>
<feature type="domain" description="Response regulatory" evidence="8">
    <location>
        <begin position="4"/>
        <end position="118"/>
    </location>
</feature>
<dbReference type="InterPro" id="IPR000792">
    <property type="entry name" value="Tscrpt_reg_LuxR_C"/>
</dbReference>
<keyword evidence="5" id="KW-0804">Transcription</keyword>
<evidence type="ECO:0000313" key="9">
    <source>
        <dbReference type="EMBL" id="MCP1676507.1"/>
    </source>
</evidence>
<evidence type="ECO:0000256" key="5">
    <source>
        <dbReference type="ARBA" id="ARBA00023163"/>
    </source>
</evidence>
<evidence type="ECO:0000256" key="6">
    <source>
        <dbReference type="PROSITE-ProRule" id="PRU00169"/>
    </source>
</evidence>
<dbReference type="GO" id="GO:0003677">
    <property type="term" value="F:DNA binding"/>
    <property type="evidence" value="ECO:0007669"/>
    <property type="project" value="UniProtKB-KW"/>
</dbReference>
<dbReference type="SMART" id="SM00421">
    <property type="entry name" value="HTH_LUXR"/>
    <property type="match status" value="1"/>
</dbReference>
<dbReference type="GO" id="GO:0006355">
    <property type="term" value="P:regulation of DNA-templated transcription"/>
    <property type="evidence" value="ECO:0007669"/>
    <property type="project" value="InterPro"/>
</dbReference>
<feature type="modified residue" description="4-aspartylphosphate" evidence="6">
    <location>
        <position position="53"/>
    </location>
</feature>
<accession>A0AAE3KHM7</accession>
<sequence>MRDSVFLVDDDQDVREAVTFLLTAEGLHVQAFESPSGILDYITPDHVGCLLLDVRLPGMNGLELQEALRERNIRLPVVFISGHGDIPMAVRAINAGALDFIEKPFNDELLLEKVNNALEISRTAREQQEDRLDVEKRLSTLTPREREVMEGILSGKLNKVIAYDMGVSVRTVEVHRAHLLEKLGARNSSDMVRLVLSTDAYRDWLL</sequence>